<dbReference type="AlphaFoldDB" id="A0A0E9SVZ5"/>
<dbReference type="EMBL" id="GBXM01063111">
    <property type="protein sequence ID" value="JAH45466.1"/>
    <property type="molecule type" value="Transcribed_RNA"/>
</dbReference>
<evidence type="ECO:0000256" key="1">
    <source>
        <dbReference type="SAM" id="MobiDB-lite"/>
    </source>
</evidence>
<feature type="region of interest" description="Disordered" evidence="1">
    <location>
        <begin position="23"/>
        <end position="45"/>
    </location>
</feature>
<proteinExistence type="predicted"/>
<sequence>MWNRQLLFPVSFVSSSNMDTSCKEMPNKSSSHLSTLGNQTLWNQG</sequence>
<accession>A0A0E9SVZ5</accession>
<evidence type="ECO:0000313" key="2">
    <source>
        <dbReference type="EMBL" id="JAH45466.1"/>
    </source>
</evidence>
<reference evidence="2" key="1">
    <citation type="submission" date="2014-11" db="EMBL/GenBank/DDBJ databases">
        <authorList>
            <person name="Amaro Gonzalez C."/>
        </authorList>
    </citation>
    <scope>NUCLEOTIDE SEQUENCE</scope>
</reference>
<name>A0A0E9SVZ5_ANGAN</name>
<feature type="compositionally biased region" description="Polar residues" evidence="1">
    <location>
        <begin position="27"/>
        <end position="45"/>
    </location>
</feature>
<reference evidence="2" key="2">
    <citation type="journal article" date="2015" name="Fish Shellfish Immunol.">
        <title>Early steps in the European eel (Anguilla anguilla)-Vibrio vulnificus interaction in the gills: Role of the RtxA13 toxin.</title>
        <authorList>
            <person name="Callol A."/>
            <person name="Pajuelo D."/>
            <person name="Ebbesson L."/>
            <person name="Teles M."/>
            <person name="MacKenzie S."/>
            <person name="Amaro C."/>
        </authorList>
    </citation>
    <scope>NUCLEOTIDE SEQUENCE</scope>
</reference>
<organism evidence="2">
    <name type="scientific">Anguilla anguilla</name>
    <name type="common">European freshwater eel</name>
    <name type="synonym">Muraena anguilla</name>
    <dbReference type="NCBI Taxonomy" id="7936"/>
    <lineage>
        <taxon>Eukaryota</taxon>
        <taxon>Metazoa</taxon>
        <taxon>Chordata</taxon>
        <taxon>Craniata</taxon>
        <taxon>Vertebrata</taxon>
        <taxon>Euteleostomi</taxon>
        <taxon>Actinopterygii</taxon>
        <taxon>Neopterygii</taxon>
        <taxon>Teleostei</taxon>
        <taxon>Anguilliformes</taxon>
        <taxon>Anguillidae</taxon>
        <taxon>Anguilla</taxon>
    </lineage>
</organism>
<protein>
    <submittedName>
        <fullName evidence="2">Uncharacterized protein</fullName>
    </submittedName>
</protein>